<dbReference type="Pfam" id="PF00107">
    <property type="entry name" value="ADH_zinc_N"/>
    <property type="match status" value="1"/>
</dbReference>
<dbReference type="Gene3D" id="3.40.50.720">
    <property type="entry name" value="NAD(P)-binding Rossmann-like Domain"/>
    <property type="match status" value="1"/>
</dbReference>
<dbReference type="SUPFAM" id="SSF50129">
    <property type="entry name" value="GroES-like"/>
    <property type="match status" value="1"/>
</dbReference>
<dbReference type="SMART" id="SM00829">
    <property type="entry name" value="PKS_ER"/>
    <property type="match status" value="1"/>
</dbReference>
<gene>
    <name evidence="2" type="ORF">NYR97_02615</name>
</gene>
<dbReference type="InterPro" id="IPR020843">
    <property type="entry name" value="ER"/>
</dbReference>
<dbReference type="GO" id="GO:0016491">
    <property type="term" value="F:oxidoreductase activity"/>
    <property type="evidence" value="ECO:0007669"/>
    <property type="project" value="InterPro"/>
</dbReference>
<accession>A0AAU0BBL6</accession>
<reference evidence="2 3" key="1">
    <citation type="submission" date="2022-08" db="EMBL/GenBank/DDBJ databases">
        <title>Whole genome sequencing-based tracing of a 2022 introduction and outbreak of Xanthomonas hortorum pv. pelargonii.</title>
        <authorList>
            <person name="Iruegas-Bocardo F."/>
            <person name="Weisberg A.K."/>
            <person name="Riutta E.R."/>
            <person name="Kilday K."/>
            <person name="Bonkowski J.C."/>
            <person name="Creswell T."/>
            <person name="Daughtrey M.L."/>
            <person name="Rane K."/>
            <person name="Grunwald N.J."/>
            <person name="Chang J.H."/>
            <person name="Putnam M.L."/>
        </authorList>
    </citation>
    <scope>NUCLEOTIDE SEQUENCE [LARGE SCALE GENOMIC DNA]</scope>
    <source>
        <strain evidence="2 3">22-323</strain>
    </source>
</reference>
<protein>
    <submittedName>
        <fullName evidence="2">Zinc-binding dehydrogenase</fullName>
    </submittedName>
</protein>
<dbReference type="Pfam" id="PF08240">
    <property type="entry name" value="ADH_N"/>
    <property type="match status" value="1"/>
</dbReference>
<sequence>MKAIVTTKFGPSPQMAVTERQQPLLKEGHALIRMQAATINQLSNSLRKGTIGAASPPLVLGNEGSGVVEQGDRFPADTRVAIYGGGTLGITEDGLYQQWAVVDDSRIFELPTALTFEEAAALLVNYLTAYLAATRTATIKAGQYALVSGATGSVGHALVQVLNALGARPIALVSTPRKATHALKAGAYAAIDLSTQELPDEVARLTDGKGAELAFDPVGGDVTGEMMRSLATGGLLISIGFTGGQRAEIDLVDVLVNEKGMRGYTVHAESAHAVRSALQTILEMAAAGKLKPVIDSCYPMADFEDAYTRLTSREAIGSIVVQLS</sequence>
<dbReference type="Gene3D" id="3.90.180.10">
    <property type="entry name" value="Medium-chain alcohol dehydrogenases, catalytic domain"/>
    <property type="match status" value="1"/>
</dbReference>
<proteinExistence type="predicted"/>
<dbReference type="AlphaFoldDB" id="A0AAU0BBL6"/>
<dbReference type="PANTHER" id="PTHR43677:SF4">
    <property type="entry name" value="QUINONE OXIDOREDUCTASE-LIKE PROTEIN 2"/>
    <property type="match status" value="1"/>
</dbReference>
<dbReference type="SUPFAM" id="SSF51735">
    <property type="entry name" value="NAD(P)-binding Rossmann-fold domains"/>
    <property type="match status" value="1"/>
</dbReference>
<dbReference type="InterPro" id="IPR051397">
    <property type="entry name" value="Zn-ADH-like_protein"/>
</dbReference>
<dbReference type="InterPro" id="IPR013154">
    <property type="entry name" value="ADH-like_N"/>
</dbReference>
<feature type="domain" description="Enoyl reductase (ER)" evidence="1">
    <location>
        <begin position="10"/>
        <end position="321"/>
    </location>
</feature>
<dbReference type="Proteomes" id="UP001302716">
    <property type="component" value="Chromosome"/>
</dbReference>
<dbReference type="PANTHER" id="PTHR43677">
    <property type="entry name" value="SHORT-CHAIN DEHYDROGENASE/REDUCTASE"/>
    <property type="match status" value="1"/>
</dbReference>
<evidence type="ECO:0000313" key="3">
    <source>
        <dbReference type="Proteomes" id="UP001302716"/>
    </source>
</evidence>
<dbReference type="InterPro" id="IPR011032">
    <property type="entry name" value="GroES-like_sf"/>
</dbReference>
<organism evidence="2 3">
    <name type="scientific">Xanthomonas hydrangeae</name>
    <dbReference type="NCBI Taxonomy" id="2775159"/>
    <lineage>
        <taxon>Bacteria</taxon>
        <taxon>Pseudomonadati</taxon>
        <taxon>Pseudomonadota</taxon>
        <taxon>Gammaproteobacteria</taxon>
        <taxon>Lysobacterales</taxon>
        <taxon>Lysobacteraceae</taxon>
        <taxon>Xanthomonas</taxon>
    </lineage>
</organism>
<dbReference type="RefSeq" id="WP_316696579.1">
    <property type="nucleotide sequence ID" value="NZ_CP103836.1"/>
</dbReference>
<keyword evidence="3" id="KW-1185">Reference proteome</keyword>
<evidence type="ECO:0000259" key="1">
    <source>
        <dbReference type="SMART" id="SM00829"/>
    </source>
</evidence>
<dbReference type="EMBL" id="CP103836">
    <property type="protein sequence ID" value="WOB50332.1"/>
    <property type="molecule type" value="Genomic_DNA"/>
</dbReference>
<evidence type="ECO:0000313" key="2">
    <source>
        <dbReference type="EMBL" id="WOB50332.1"/>
    </source>
</evidence>
<dbReference type="InterPro" id="IPR036291">
    <property type="entry name" value="NAD(P)-bd_dom_sf"/>
</dbReference>
<name>A0AAU0BBL6_9XANT</name>
<dbReference type="InterPro" id="IPR013149">
    <property type="entry name" value="ADH-like_C"/>
</dbReference>